<feature type="region of interest" description="Disordered" evidence="1">
    <location>
        <begin position="63"/>
        <end position="104"/>
    </location>
</feature>
<evidence type="ECO:0000256" key="1">
    <source>
        <dbReference type="SAM" id="MobiDB-lite"/>
    </source>
</evidence>
<proteinExistence type="predicted"/>
<feature type="compositionally biased region" description="Basic and acidic residues" evidence="1">
    <location>
        <begin position="63"/>
        <end position="87"/>
    </location>
</feature>
<name>A0A5P1EEY8_ASPOF</name>
<sequence length="104" mass="12409">MIWTPTTRMNALQHMLKYMTRIDVVDHFLWIEAYEKLSMLNEAYEQELVSPCIDTKPQIEIERKEEAQKEDDQGKEMEEIKDDRADMGIEVEEDVRDLSDDENK</sequence>
<keyword evidence="3" id="KW-1185">Reference proteome</keyword>
<evidence type="ECO:0000313" key="3">
    <source>
        <dbReference type="Proteomes" id="UP000243459"/>
    </source>
</evidence>
<organism evidence="2 3">
    <name type="scientific">Asparagus officinalis</name>
    <name type="common">Garden asparagus</name>
    <dbReference type="NCBI Taxonomy" id="4686"/>
    <lineage>
        <taxon>Eukaryota</taxon>
        <taxon>Viridiplantae</taxon>
        <taxon>Streptophyta</taxon>
        <taxon>Embryophyta</taxon>
        <taxon>Tracheophyta</taxon>
        <taxon>Spermatophyta</taxon>
        <taxon>Magnoliopsida</taxon>
        <taxon>Liliopsida</taxon>
        <taxon>Asparagales</taxon>
        <taxon>Asparagaceae</taxon>
        <taxon>Asparagoideae</taxon>
        <taxon>Asparagus</taxon>
    </lineage>
</organism>
<protein>
    <submittedName>
        <fullName evidence="2">Uncharacterized protein</fullName>
    </submittedName>
</protein>
<reference evidence="3" key="1">
    <citation type="journal article" date="2017" name="Nat. Commun.">
        <title>The asparagus genome sheds light on the origin and evolution of a young Y chromosome.</title>
        <authorList>
            <person name="Harkess A."/>
            <person name="Zhou J."/>
            <person name="Xu C."/>
            <person name="Bowers J.E."/>
            <person name="Van der Hulst R."/>
            <person name="Ayyampalayam S."/>
            <person name="Mercati F."/>
            <person name="Riccardi P."/>
            <person name="McKain M.R."/>
            <person name="Kakrana A."/>
            <person name="Tang H."/>
            <person name="Ray J."/>
            <person name="Groenendijk J."/>
            <person name="Arikit S."/>
            <person name="Mathioni S.M."/>
            <person name="Nakano M."/>
            <person name="Shan H."/>
            <person name="Telgmann-Rauber A."/>
            <person name="Kanno A."/>
            <person name="Yue Z."/>
            <person name="Chen H."/>
            <person name="Li W."/>
            <person name="Chen Y."/>
            <person name="Xu X."/>
            <person name="Zhang Y."/>
            <person name="Luo S."/>
            <person name="Chen H."/>
            <person name="Gao J."/>
            <person name="Mao Z."/>
            <person name="Pires J.C."/>
            <person name="Luo M."/>
            <person name="Kudrna D."/>
            <person name="Wing R.A."/>
            <person name="Meyers B.C."/>
            <person name="Yi K."/>
            <person name="Kong H."/>
            <person name="Lavrijsen P."/>
            <person name="Sunseri F."/>
            <person name="Falavigna A."/>
            <person name="Ye Y."/>
            <person name="Leebens-Mack J.H."/>
            <person name="Chen G."/>
        </authorList>
    </citation>
    <scope>NUCLEOTIDE SEQUENCE [LARGE SCALE GENOMIC DNA]</scope>
    <source>
        <strain evidence="3">cv. DH0086</strain>
    </source>
</reference>
<accession>A0A5P1EEY8</accession>
<evidence type="ECO:0000313" key="2">
    <source>
        <dbReference type="EMBL" id="ONK64465.1"/>
    </source>
</evidence>
<dbReference type="EMBL" id="CM007387">
    <property type="protein sequence ID" value="ONK64465.1"/>
    <property type="molecule type" value="Genomic_DNA"/>
</dbReference>
<dbReference type="Proteomes" id="UP000243459">
    <property type="component" value="Chromosome 7"/>
</dbReference>
<gene>
    <name evidence="2" type="ORF">A4U43_C07F26330</name>
</gene>
<dbReference type="Gramene" id="ONK64465">
    <property type="protein sequence ID" value="ONK64465"/>
    <property type="gene ID" value="A4U43_C07F26330"/>
</dbReference>
<dbReference type="AlphaFoldDB" id="A0A5P1EEY8"/>